<keyword evidence="3 9" id="KW-0547">Nucleotide-binding</keyword>
<feature type="coiled-coil region" evidence="10">
    <location>
        <begin position="144"/>
        <end position="171"/>
    </location>
</feature>
<dbReference type="SMART" id="SM00533">
    <property type="entry name" value="MUTSd"/>
    <property type="match status" value="1"/>
</dbReference>
<dbReference type="Gene3D" id="3.30.1370.110">
    <property type="match status" value="1"/>
</dbReference>
<name>A0A1I4HEP2_9LACT</name>
<feature type="binding site" evidence="9">
    <location>
        <begin position="330"/>
        <end position="337"/>
    </location>
    <ligand>
        <name>ATP</name>
        <dbReference type="ChEBI" id="CHEBI:30616"/>
    </ligand>
</feature>
<dbReference type="FunFam" id="3.40.50.300:FF:000830">
    <property type="entry name" value="Endonuclease MutS2"/>
    <property type="match status" value="1"/>
</dbReference>
<accession>A0A1I4HEP2</accession>
<dbReference type="Proteomes" id="UP000181969">
    <property type="component" value="Unassembled WGS sequence"/>
</dbReference>
<comment type="subunit">
    <text evidence="9">Homodimer. Binds to stalled ribosomes, contacting rRNA.</text>
</comment>
<dbReference type="GO" id="GO:0016887">
    <property type="term" value="F:ATP hydrolysis activity"/>
    <property type="evidence" value="ECO:0007669"/>
    <property type="project" value="InterPro"/>
</dbReference>
<evidence type="ECO:0000256" key="6">
    <source>
        <dbReference type="ARBA" id="ARBA00022840"/>
    </source>
</evidence>
<dbReference type="GO" id="GO:0140664">
    <property type="term" value="F:ATP-dependent DNA damage sensor activity"/>
    <property type="evidence" value="ECO:0007669"/>
    <property type="project" value="InterPro"/>
</dbReference>
<evidence type="ECO:0000313" key="13">
    <source>
        <dbReference type="Proteomes" id="UP000181969"/>
    </source>
</evidence>
<evidence type="ECO:0000256" key="1">
    <source>
        <dbReference type="ARBA" id="ARBA00022722"/>
    </source>
</evidence>
<evidence type="ECO:0000259" key="11">
    <source>
        <dbReference type="PROSITE" id="PS50828"/>
    </source>
</evidence>
<comment type="function">
    <text evidence="9">Endonuclease that is involved in the suppression of homologous recombination and thus may have a key role in the control of bacterial genetic diversity.</text>
</comment>
<evidence type="ECO:0000256" key="5">
    <source>
        <dbReference type="ARBA" id="ARBA00022801"/>
    </source>
</evidence>
<keyword evidence="7 9" id="KW-0694">RNA-binding</keyword>
<dbReference type="PROSITE" id="PS00486">
    <property type="entry name" value="DNA_MISMATCH_REPAIR_2"/>
    <property type="match status" value="1"/>
</dbReference>
<dbReference type="AlphaFoldDB" id="A0A1I4HEP2"/>
<dbReference type="EMBL" id="FOTJ01000008">
    <property type="protein sequence ID" value="SFL40153.1"/>
    <property type="molecule type" value="Genomic_DNA"/>
</dbReference>
<keyword evidence="4 9" id="KW-0255">Endonuclease</keyword>
<dbReference type="InterPro" id="IPR002625">
    <property type="entry name" value="Smr_dom"/>
</dbReference>
<keyword evidence="5 9" id="KW-0378">Hydrolase</keyword>
<dbReference type="NCBIfam" id="TIGR01069">
    <property type="entry name" value="mutS2"/>
    <property type="match status" value="1"/>
</dbReference>
<dbReference type="InterPro" id="IPR005747">
    <property type="entry name" value="MutS2"/>
</dbReference>
<evidence type="ECO:0000256" key="7">
    <source>
        <dbReference type="ARBA" id="ARBA00022884"/>
    </source>
</evidence>
<dbReference type="CDD" id="cd03280">
    <property type="entry name" value="ABC_MutS2"/>
    <property type="match status" value="1"/>
</dbReference>
<keyword evidence="1 9" id="KW-0540">Nuclease</keyword>
<dbReference type="GO" id="GO:0004519">
    <property type="term" value="F:endonuclease activity"/>
    <property type="evidence" value="ECO:0007669"/>
    <property type="project" value="UniProtKB-UniRule"/>
</dbReference>
<evidence type="ECO:0000256" key="9">
    <source>
        <dbReference type="HAMAP-Rule" id="MF_00092"/>
    </source>
</evidence>
<dbReference type="SUPFAM" id="SSF160443">
    <property type="entry name" value="SMR domain-like"/>
    <property type="match status" value="1"/>
</dbReference>
<evidence type="ECO:0000256" key="8">
    <source>
        <dbReference type="ARBA" id="ARBA00023125"/>
    </source>
</evidence>
<evidence type="ECO:0000256" key="4">
    <source>
        <dbReference type="ARBA" id="ARBA00022759"/>
    </source>
</evidence>
<sequence>MNKKIIQILEFDKVKEQFLAFLTTAQGKKELEELEPLSDATKIQILFDELSEFEKLAQENGQLHLSKTADISEILRRLELDAQLSGREFVEIKKVVQQGLNIVRYFDEVENVEIPTLDELIQKFSDLSPVHKTLEIFDNSGALYDNASAELMHIRAAIKRYQSDIKKVMQELLSKHAGSLTENLITVRNDRQVLPVRADSKNKIAGVVHDMSASGQTLYIEPNAAVSLNNNLNQKKIEEKNEMIRIFRAVSEELKPYSLDIRQNAWLQGHLDLIKAKYNYLLKHKASIPELTQDKDICFYEARHPLIDPKVVVANDIKFDRSLNTIVITGPNTGGKTITLKTVGLLTIMAQSGLPILTSAGSRAHVFQEIFADIGDEQSIEQSLSTFSSHMTNIVAILDKADHNALVLFDELGAGTDPKEGAALAIAILEYLRGKHVKTMASTHYPELKAYGVETPEVLNASMEFDIDKMRPVFRLQLGIPGRSNALEISRRLGLADQIIQEASDMVSDAEHDVNHMIASLEEKTREVTEAAANIKKLERENITLHKDLTKVYDQINREREHELEKAKREAQEVVKKASQEAQEILKTLNDKAQLKPHEIIAARGALENLVPSVDYSKNKVLKKAKAQRGLKQGAEVLVTAYGQRGKLIRLEKDGRWQVQMGSIMTKLQEDEFELTEEEIAKNQPAKTKAVTRKVSNKVKAQLDLRGMRYEEAELELDNYIDQALLANLLQITIVHGIGTGVIREMVQKKLQKHRHIKSYEYAPVNAGGSGATIATLK</sequence>
<dbReference type="RefSeq" id="WP_074751308.1">
    <property type="nucleotide sequence ID" value="NZ_CAXVJC010000005.1"/>
</dbReference>
<dbReference type="GO" id="GO:0005524">
    <property type="term" value="F:ATP binding"/>
    <property type="evidence" value="ECO:0007669"/>
    <property type="project" value="UniProtKB-UniRule"/>
</dbReference>
<keyword evidence="10" id="KW-0175">Coiled coil</keyword>
<organism evidence="12 13">
    <name type="scientific">Lactococcus garvieae</name>
    <dbReference type="NCBI Taxonomy" id="1363"/>
    <lineage>
        <taxon>Bacteria</taxon>
        <taxon>Bacillati</taxon>
        <taxon>Bacillota</taxon>
        <taxon>Bacilli</taxon>
        <taxon>Lactobacillales</taxon>
        <taxon>Streptococcaceae</taxon>
        <taxon>Lactococcus</taxon>
    </lineage>
</organism>
<keyword evidence="8 9" id="KW-0238">DNA-binding</keyword>
<keyword evidence="6 9" id="KW-0067">ATP-binding</keyword>
<comment type="similarity">
    <text evidence="9">Belongs to the DNA mismatch repair MutS family. MutS2 subfamily.</text>
</comment>
<dbReference type="Pfam" id="PF20297">
    <property type="entry name" value="MSSS"/>
    <property type="match status" value="1"/>
</dbReference>
<dbReference type="SUPFAM" id="SSF48334">
    <property type="entry name" value="DNA repair protein MutS, domain III"/>
    <property type="match status" value="1"/>
</dbReference>
<dbReference type="Gene3D" id="3.40.50.300">
    <property type="entry name" value="P-loop containing nucleotide triphosphate hydrolases"/>
    <property type="match status" value="1"/>
</dbReference>
<evidence type="ECO:0000256" key="10">
    <source>
        <dbReference type="SAM" id="Coils"/>
    </source>
</evidence>
<dbReference type="InterPro" id="IPR027417">
    <property type="entry name" value="P-loop_NTPase"/>
</dbReference>
<dbReference type="GO" id="GO:0006298">
    <property type="term" value="P:mismatch repair"/>
    <property type="evidence" value="ECO:0007669"/>
    <property type="project" value="InterPro"/>
</dbReference>
<dbReference type="InterPro" id="IPR000432">
    <property type="entry name" value="DNA_mismatch_repair_MutS_C"/>
</dbReference>
<feature type="domain" description="Smr" evidence="11">
    <location>
        <begin position="703"/>
        <end position="778"/>
    </location>
</feature>
<dbReference type="Pfam" id="PF01713">
    <property type="entry name" value="Smr"/>
    <property type="match status" value="1"/>
</dbReference>
<dbReference type="PIRSF" id="PIRSF005814">
    <property type="entry name" value="MutS_YshD"/>
    <property type="match status" value="1"/>
</dbReference>
<dbReference type="PANTHER" id="PTHR48466:SF2">
    <property type="entry name" value="OS10G0509000 PROTEIN"/>
    <property type="match status" value="1"/>
</dbReference>
<dbReference type="InterPro" id="IPR045076">
    <property type="entry name" value="MutS"/>
</dbReference>
<dbReference type="OrthoDB" id="9808166at2"/>
<protein>
    <recommendedName>
        <fullName evidence="9">Endonuclease MutS2</fullName>
        <ecNumber evidence="9">3.1.-.-</ecNumber>
    </recommendedName>
    <alternativeName>
        <fullName evidence="9">Ribosome-associated protein quality control-upstream factor</fullName>
        <shortName evidence="9">RQC-upstream factor</shortName>
        <shortName evidence="9">RqcU</shortName>
        <ecNumber evidence="9">3.6.4.-</ecNumber>
    </alternativeName>
</protein>
<evidence type="ECO:0000256" key="2">
    <source>
        <dbReference type="ARBA" id="ARBA00022730"/>
    </source>
</evidence>
<feature type="coiled-coil region" evidence="10">
    <location>
        <begin position="518"/>
        <end position="588"/>
    </location>
</feature>
<reference evidence="12 13" key="1">
    <citation type="submission" date="2016-10" db="EMBL/GenBank/DDBJ databases">
        <authorList>
            <person name="de Groot N.N."/>
        </authorList>
    </citation>
    <scope>NUCLEOTIDE SEQUENCE [LARGE SCALE GENOMIC DNA]</scope>
    <source>
        <strain evidence="12 13">M79</strain>
    </source>
</reference>
<dbReference type="SUPFAM" id="SSF52540">
    <property type="entry name" value="P-loop containing nucleoside triphosphate hydrolases"/>
    <property type="match status" value="1"/>
</dbReference>
<dbReference type="EC" id="3.6.4.-" evidence="9"/>
<dbReference type="GO" id="GO:0072344">
    <property type="term" value="P:rescue of stalled ribosome"/>
    <property type="evidence" value="ECO:0007669"/>
    <property type="project" value="UniProtKB-UniRule"/>
</dbReference>
<dbReference type="GO" id="GO:0043023">
    <property type="term" value="F:ribosomal large subunit binding"/>
    <property type="evidence" value="ECO:0007669"/>
    <property type="project" value="UniProtKB-UniRule"/>
</dbReference>
<dbReference type="EC" id="3.1.-.-" evidence="9"/>
<keyword evidence="2 9" id="KW-0699">rRNA-binding</keyword>
<dbReference type="PANTHER" id="PTHR48466">
    <property type="entry name" value="OS10G0509000 PROTEIN-RELATED"/>
    <property type="match status" value="1"/>
</dbReference>
<dbReference type="InterPro" id="IPR036187">
    <property type="entry name" value="DNA_mismatch_repair_MutS_sf"/>
</dbReference>
<dbReference type="SMART" id="SM00463">
    <property type="entry name" value="SMR"/>
    <property type="match status" value="1"/>
</dbReference>
<dbReference type="InterPro" id="IPR007696">
    <property type="entry name" value="DNA_mismatch_repair_MutS_core"/>
</dbReference>
<dbReference type="PROSITE" id="PS50828">
    <property type="entry name" value="SMR"/>
    <property type="match status" value="1"/>
</dbReference>
<dbReference type="GO" id="GO:0019843">
    <property type="term" value="F:rRNA binding"/>
    <property type="evidence" value="ECO:0007669"/>
    <property type="project" value="UniProtKB-UniRule"/>
</dbReference>
<dbReference type="GO" id="GO:0030983">
    <property type="term" value="F:mismatched DNA binding"/>
    <property type="evidence" value="ECO:0007669"/>
    <property type="project" value="InterPro"/>
</dbReference>
<dbReference type="InterPro" id="IPR046893">
    <property type="entry name" value="MSSS"/>
</dbReference>
<evidence type="ECO:0000256" key="3">
    <source>
        <dbReference type="ARBA" id="ARBA00022741"/>
    </source>
</evidence>
<proteinExistence type="inferred from homology"/>
<dbReference type="GO" id="GO:0045910">
    <property type="term" value="P:negative regulation of DNA recombination"/>
    <property type="evidence" value="ECO:0007669"/>
    <property type="project" value="InterPro"/>
</dbReference>
<dbReference type="HAMAP" id="MF_00092">
    <property type="entry name" value="MutS2"/>
    <property type="match status" value="1"/>
</dbReference>
<comment type="function">
    <text evidence="9">Acts as a ribosome collision sensor, splitting the ribosome into its 2 subunits. Detects stalled/collided 70S ribosomes which it binds and splits by an ATP-hydrolysis driven conformational change. Acts upstream of the ribosome quality control system (RQC), a ribosome-associated complex that mediates the extraction of incompletely synthesized nascent chains from stalled ribosomes and their subsequent degradation. Probably generates substrates for RQC.</text>
</comment>
<dbReference type="SMART" id="SM00534">
    <property type="entry name" value="MUTSac"/>
    <property type="match status" value="1"/>
</dbReference>
<dbReference type="InterPro" id="IPR036063">
    <property type="entry name" value="Smr_dom_sf"/>
</dbReference>
<dbReference type="Pfam" id="PF00488">
    <property type="entry name" value="MutS_V"/>
    <property type="match status" value="1"/>
</dbReference>
<evidence type="ECO:0000313" key="12">
    <source>
        <dbReference type="EMBL" id="SFL40153.1"/>
    </source>
</evidence>
<gene>
    <name evidence="9" type="primary">mutS2</name>
    <name evidence="9" type="synonym">rqcU</name>
    <name evidence="12" type="ORF">SAMN05216438_10847</name>
</gene>